<dbReference type="GO" id="GO:0051075">
    <property type="term" value="F:S-adenosylmethionine:tRNA ribosyltransferase-isomerase activity"/>
    <property type="evidence" value="ECO:0007669"/>
    <property type="project" value="TreeGrafter"/>
</dbReference>
<gene>
    <name evidence="5" type="ORF">N783_13185</name>
</gene>
<dbReference type="OrthoDB" id="9783887at2"/>
<protein>
    <submittedName>
        <fullName evidence="5">S-adenosylmethionine tRNA ribosyltransferase</fullName>
    </submittedName>
</protein>
<dbReference type="RefSeq" id="WP_027448740.1">
    <property type="nucleotide sequence ID" value="NZ_AVPF01000035.1"/>
</dbReference>
<keyword evidence="2 5" id="KW-0808">Transferase</keyword>
<dbReference type="InterPro" id="IPR042119">
    <property type="entry name" value="QueA_dom2"/>
</dbReference>
<dbReference type="InterPro" id="IPR036100">
    <property type="entry name" value="QueA_sf"/>
</dbReference>
<reference evidence="5 6" key="1">
    <citation type="submission" date="2013-08" db="EMBL/GenBank/DDBJ databases">
        <authorList>
            <person name="Huang J."/>
            <person name="Wang G."/>
        </authorList>
    </citation>
    <scope>NUCLEOTIDE SEQUENCE [LARGE SCALE GENOMIC DNA]</scope>
    <source>
        <strain evidence="5 6">BH030004</strain>
    </source>
</reference>
<dbReference type="Gene3D" id="3.40.1780.10">
    <property type="entry name" value="QueA-like"/>
    <property type="match status" value="1"/>
</dbReference>
<dbReference type="PANTHER" id="PTHR30307:SF0">
    <property type="entry name" value="S-ADENOSYLMETHIONINE:TRNA RIBOSYLTRANSFERASE-ISOMERASE"/>
    <property type="match status" value="1"/>
</dbReference>
<dbReference type="InterPro" id="IPR003699">
    <property type="entry name" value="QueA"/>
</dbReference>
<keyword evidence="3" id="KW-0949">S-adenosyl-L-methionine</keyword>
<dbReference type="EMBL" id="AVPF01000035">
    <property type="protein sequence ID" value="KGX85940.1"/>
    <property type="molecule type" value="Genomic_DNA"/>
</dbReference>
<dbReference type="SUPFAM" id="SSF111337">
    <property type="entry name" value="QueA-like"/>
    <property type="match status" value="1"/>
</dbReference>
<evidence type="ECO:0000256" key="4">
    <source>
        <dbReference type="ARBA" id="ARBA00022785"/>
    </source>
</evidence>
<proteinExistence type="predicted"/>
<keyword evidence="6" id="KW-1185">Reference proteome</keyword>
<organism evidence="5 6">
    <name type="scientific">Pontibacillus marinus BH030004 = DSM 16465</name>
    <dbReference type="NCBI Taxonomy" id="1385511"/>
    <lineage>
        <taxon>Bacteria</taxon>
        <taxon>Bacillati</taxon>
        <taxon>Bacillota</taxon>
        <taxon>Bacilli</taxon>
        <taxon>Bacillales</taxon>
        <taxon>Bacillaceae</taxon>
        <taxon>Pontibacillus</taxon>
    </lineage>
</organism>
<dbReference type="Gene3D" id="2.40.10.240">
    <property type="entry name" value="QueA-like"/>
    <property type="match status" value="1"/>
</dbReference>
<dbReference type="eggNOG" id="COG0809">
    <property type="taxonomic scope" value="Bacteria"/>
</dbReference>
<evidence type="ECO:0000313" key="6">
    <source>
        <dbReference type="Proteomes" id="UP000030403"/>
    </source>
</evidence>
<accession>A0A0A5G4D0</accession>
<dbReference type="AlphaFoldDB" id="A0A0A5G4D0"/>
<keyword evidence="1" id="KW-0963">Cytoplasm</keyword>
<dbReference type="PANTHER" id="PTHR30307">
    <property type="entry name" value="S-ADENOSYLMETHIONINE:TRNA RIBOSYLTRANSFERASE-ISOMERASE"/>
    <property type="match status" value="1"/>
</dbReference>
<keyword evidence="4" id="KW-0671">Queuosine biosynthesis</keyword>
<evidence type="ECO:0000256" key="1">
    <source>
        <dbReference type="ARBA" id="ARBA00022490"/>
    </source>
</evidence>
<evidence type="ECO:0000256" key="3">
    <source>
        <dbReference type="ARBA" id="ARBA00022691"/>
    </source>
</evidence>
<evidence type="ECO:0000256" key="2">
    <source>
        <dbReference type="ARBA" id="ARBA00022679"/>
    </source>
</evidence>
<dbReference type="GO" id="GO:0008616">
    <property type="term" value="P:tRNA queuosine(34) biosynthetic process"/>
    <property type="evidence" value="ECO:0007669"/>
    <property type="project" value="UniProtKB-KW"/>
</dbReference>
<sequence length="342" mass="38620">MGVPYSFDIPDSLNASVPAELRTGARDHVKLMVLDGQEITHDHFSNLERYFREGDTLILNNSRTIPPVLKAKQGHHDIEVRLSRKVSSHEWEALLIGDLIQTNTPICFQKSGVEATVSGLGSEPPLVVLSFSLEGTDLFDFIYRFATPIRYEYIDAPWPLEMYQTVYASVPGSVEMPSAGRAFSWRLLKKLKKMGVQIGYVQLHTGLSYYERNRWPNPEAHPEEFHVPEETAHLVNQTRKNGGRVIATGTTVVRAMESCVNNDGLVTPHNGITRLYVGPGYQVRSIDGLLTGFHEPEASHLDMLTSFVEKDILMNAYQDALRKGYLWHEFGDMNLILQEKHV</sequence>
<dbReference type="STRING" id="1385511.GCA_000425225_02275"/>
<name>A0A0A5G4D0_9BACI</name>
<dbReference type="Proteomes" id="UP000030403">
    <property type="component" value="Unassembled WGS sequence"/>
</dbReference>
<dbReference type="InterPro" id="IPR042118">
    <property type="entry name" value="QueA_dom1"/>
</dbReference>
<dbReference type="Pfam" id="PF02547">
    <property type="entry name" value="Queuosine_synth"/>
    <property type="match status" value="1"/>
</dbReference>
<evidence type="ECO:0000313" key="5">
    <source>
        <dbReference type="EMBL" id="KGX85940.1"/>
    </source>
</evidence>
<comment type="caution">
    <text evidence="5">The sequence shown here is derived from an EMBL/GenBank/DDBJ whole genome shotgun (WGS) entry which is preliminary data.</text>
</comment>